<dbReference type="RefSeq" id="WP_286677849.1">
    <property type="nucleotide sequence ID" value="NZ_MNXI01000040.1"/>
</dbReference>
<accession>A0A2M7TAG0</accession>
<reference evidence="5" key="1">
    <citation type="submission" date="2017-09" db="EMBL/GenBank/DDBJ databases">
        <title>Depth-based differentiation of microbial function through sediment-hosted aquifers and enrichment of novel symbionts in the deep terrestrial subsurface.</title>
        <authorList>
            <person name="Probst A.J."/>
            <person name="Ladd B."/>
            <person name="Jarett J.K."/>
            <person name="Geller-Mcgrath D.E."/>
            <person name="Sieber C.M.K."/>
            <person name="Emerson J.B."/>
            <person name="Anantharaman K."/>
            <person name="Thomas B.C."/>
            <person name="Malmstrom R."/>
            <person name="Stieglmeier M."/>
            <person name="Klingl A."/>
            <person name="Woyke T."/>
            <person name="Ryan C.M."/>
            <person name="Banfield J.F."/>
        </authorList>
    </citation>
    <scope>NUCLEOTIDE SEQUENCE [LARGE SCALE GENOMIC DNA]</scope>
</reference>
<proteinExistence type="predicted"/>
<name>A0A2M7TAG0_9ACTN</name>
<organism evidence="4 5">
    <name type="scientific">Candidatus Aquicultor secundus</name>
    <dbReference type="NCBI Taxonomy" id="1973895"/>
    <lineage>
        <taxon>Bacteria</taxon>
        <taxon>Bacillati</taxon>
        <taxon>Actinomycetota</taxon>
        <taxon>Candidatus Aquicultoria</taxon>
        <taxon>Candidatus Aquicultorales</taxon>
        <taxon>Candidatus Aquicultoraceae</taxon>
        <taxon>Candidatus Aquicultor</taxon>
    </lineage>
</organism>
<dbReference type="PANTHER" id="PTHR48108:SF26">
    <property type="entry name" value="CBS DOMAIN-CONTAINING PROTEIN DDB_G0289609"/>
    <property type="match status" value="1"/>
</dbReference>
<keyword evidence="1" id="KW-0677">Repeat</keyword>
<dbReference type="EMBL" id="PFNG01000036">
    <property type="protein sequence ID" value="PIZ41950.1"/>
    <property type="molecule type" value="Genomic_DNA"/>
</dbReference>
<evidence type="ECO:0000313" key="4">
    <source>
        <dbReference type="EMBL" id="PIZ41950.1"/>
    </source>
</evidence>
<evidence type="ECO:0000256" key="1">
    <source>
        <dbReference type="ARBA" id="ARBA00022737"/>
    </source>
</evidence>
<dbReference type="PANTHER" id="PTHR48108">
    <property type="entry name" value="CBS DOMAIN-CONTAINING PROTEIN CBSX2, CHLOROPLASTIC"/>
    <property type="match status" value="1"/>
</dbReference>
<evidence type="ECO:0000259" key="3">
    <source>
        <dbReference type="PROSITE" id="PS51371"/>
    </source>
</evidence>
<comment type="caution">
    <text evidence="4">The sequence shown here is derived from an EMBL/GenBank/DDBJ whole genome shotgun (WGS) entry which is preliminary data.</text>
</comment>
<protein>
    <recommendedName>
        <fullName evidence="3">CBS domain-containing protein</fullName>
    </recommendedName>
</protein>
<dbReference type="Proteomes" id="UP000230956">
    <property type="component" value="Unassembled WGS sequence"/>
</dbReference>
<dbReference type="AlphaFoldDB" id="A0A2M7TAG0"/>
<dbReference type="Pfam" id="PF00571">
    <property type="entry name" value="CBS"/>
    <property type="match status" value="2"/>
</dbReference>
<dbReference type="InterPro" id="IPR000644">
    <property type="entry name" value="CBS_dom"/>
</dbReference>
<dbReference type="Gene3D" id="3.10.580.10">
    <property type="entry name" value="CBS-domain"/>
    <property type="match status" value="1"/>
</dbReference>
<dbReference type="PROSITE" id="PS51371">
    <property type="entry name" value="CBS"/>
    <property type="match status" value="2"/>
</dbReference>
<dbReference type="InterPro" id="IPR046342">
    <property type="entry name" value="CBS_dom_sf"/>
</dbReference>
<feature type="domain" description="CBS" evidence="3">
    <location>
        <begin position="12"/>
        <end position="69"/>
    </location>
</feature>
<keyword evidence="2" id="KW-0129">CBS domain</keyword>
<dbReference type="CDD" id="cd04586">
    <property type="entry name" value="CBS_pair_BON_assoc"/>
    <property type="match status" value="1"/>
</dbReference>
<feature type="domain" description="CBS" evidence="3">
    <location>
        <begin position="103"/>
        <end position="157"/>
    </location>
</feature>
<dbReference type="SUPFAM" id="SSF54631">
    <property type="entry name" value="CBS-domain pair"/>
    <property type="match status" value="1"/>
</dbReference>
<evidence type="ECO:0000256" key="2">
    <source>
        <dbReference type="PROSITE-ProRule" id="PRU00703"/>
    </source>
</evidence>
<sequence length="157" mass="17182">MAEVRQKAKDIMTGGLVTFTKDTPVKEATEVLVKRNIGGAPVVDDEGGLIGIVSESDLIMQDVRFHFPTYIQLLDGYIYLPRSLERFEEEFKKAVGAKVGDVMTTEVITTNEDASLEDIATLMVDKGISRVPVMSDGKVVGIITKGDIVKAISKGYW</sequence>
<dbReference type="SMART" id="SM00116">
    <property type="entry name" value="CBS"/>
    <property type="match status" value="2"/>
</dbReference>
<evidence type="ECO:0000313" key="5">
    <source>
        <dbReference type="Proteomes" id="UP000230956"/>
    </source>
</evidence>
<gene>
    <name evidence="4" type="ORF">COY37_01315</name>
</gene>
<dbReference type="InterPro" id="IPR051462">
    <property type="entry name" value="CBS_domain-containing"/>
</dbReference>